<accession>A0ABZ1B013</accession>
<sequence length="56" mass="5918">MSDWYRDFANSGFGTTVTKNLGLPRPAVLRRFEPGQPLLPGPAVIGSAGRGGCATR</sequence>
<evidence type="ECO:0000313" key="1">
    <source>
        <dbReference type="EMBL" id="WRL64147.1"/>
    </source>
</evidence>
<name>A0ABZ1B013_9ACTN</name>
<keyword evidence="2" id="KW-1185">Reference proteome</keyword>
<dbReference type="RefSeq" id="WP_324275475.1">
    <property type="nucleotide sequence ID" value="NZ_CP141261.1"/>
</dbReference>
<evidence type="ECO:0000313" key="2">
    <source>
        <dbReference type="Proteomes" id="UP001324287"/>
    </source>
</evidence>
<protein>
    <submittedName>
        <fullName evidence="1">Uncharacterized protein</fullName>
    </submittedName>
</protein>
<reference evidence="1 2" key="1">
    <citation type="submission" date="2023-12" db="EMBL/GenBank/DDBJ databases">
        <title>Blastococcus brunescens sp. nov., an actonobacterium isolated from sandstone collected in sahara desert.</title>
        <authorList>
            <person name="Gtari M."/>
            <person name="Ghodhbane F."/>
        </authorList>
    </citation>
    <scope>NUCLEOTIDE SEQUENCE [LARGE SCALE GENOMIC DNA]</scope>
    <source>
        <strain evidence="1 2">BMG 8361</strain>
    </source>
</reference>
<organism evidence="1 2">
    <name type="scientific">Blastococcus brunescens</name>
    <dbReference type="NCBI Taxonomy" id="1564165"/>
    <lineage>
        <taxon>Bacteria</taxon>
        <taxon>Bacillati</taxon>
        <taxon>Actinomycetota</taxon>
        <taxon>Actinomycetes</taxon>
        <taxon>Geodermatophilales</taxon>
        <taxon>Geodermatophilaceae</taxon>
        <taxon>Blastococcus</taxon>
    </lineage>
</organism>
<proteinExistence type="predicted"/>
<dbReference type="Proteomes" id="UP001324287">
    <property type="component" value="Chromosome"/>
</dbReference>
<dbReference type="EMBL" id="CP141261">
    <property type="protein sequence ID" value="WRL64147.1"/>
    <property type="molecule type" value="Genomic_DNA"/>
</dbReference>
<gene>
    <name evidence="1" type="ORF">U6N30_32045</name>
</gene>